<evidence type="ECO:0000256" key="11">
    <source>
        <dbReference type="PROSITE-ProRule" id="PRU00042"/>
    </source>
</evidence>
<dbReference type="FunFam" id="3.30.160.60:FF:000862">
    <property type="entry name" value="zinc finger protein 697"/>
    <property type="match status" value="1"/>
</dbReference>
<dbReference type="PANTHER" id="PTHR23235">
    <property type="entry name" value="KRUEPPEL-LIKE TRANSCRIPTION FACTOR"/>
    <property type="match status" value="1"/>
</dbReference>
<dbReference type="FunFam" id="3.30.160.60:FF:000099">
    <property type="entry name" value="Zinc finger protein 79"/>
    <property type="match status" value="1"/>
</dbReference>
<comment type="similarity">
    <text evidence="2">Belongs to the krueppel C2H2-type zinc-finger protein family.</text>
</comment>
<evidence type="ECO:0000256" key="3">
    <source>
        <dbReference type="ARBA" id="ARBA00022723"/>
    </source>
</evidence>
<keyword evidence="9" id="KW-0804">Transcription</keyword>
<evidence type="ECO:0000259" key="13">
    <source>
        <dbReference type="PROSITE" id="PS50157"/>
    </source>
</evidence>
<evidence type="ECO:0000256" key="7">
    <source>
        <dbReference type="ARBA" id="ARBA00023015"/>
    </source>
</evidence>
<dbReference type="Gene3D" id="3.30.160.60">
    <property type="entry name" value="Classic Zinc Finger"/>
    <property type="match status" value="5"/>
</dbReference>
<feature type="non-terminal residue" evidence="14">
    <location>
        <position position="259"/>
    </location>
</feature>
<gene>
    <name evidence="14" type="ORF">AB205_0097430</name>
</gene>
<dbReference type="PROSITE" id="PS00028">
    <property type="entry name" value="ZINC_FINGER_C2H2_1"/>
    <property type="match status" value="5"/>
</dbReference>
<organism evidence="14 15">
    <name type="scientific">Aquarana catesbeiana</name>
    <name type="common">American bullfrog</name>
    <name type="synonym">Rana catesbeiana</name>
    <dbReference type="NCBI Taxonomy" id="8400"/>
    <lineage>
        <taxon>Eukaryota</taxon>
        <taxon>Metazoa</taxon>
        <taxon>Chordata</taxon>
        <taxon>Craniata</taxon>
        <taxon>Vertebrata</taxon>
        <taxon>Euteleostomi</taxon>
        <taxon>Amphibia</taxon>
        <taxon>Batrachia</taxon>
        <taxon>Anura</taxon>
        <taxon>Neobatrachia</taxon>
        <taxon>Ranoidea</taxon>
        <taxon>Ranidae</taxon>
        <taxon>Aquarana</taxon>
    </lineage>
</organism>
<keyword evidence="5 11" id="KW-0863">Zinc-finger</keyword>
<feature type="region of interest" description="Disordered" evidence="12">
    <location>
        <begin position="1"/>
        <end position="21"/>
    </location>
</feature>
<keyword evidence="15" id="KW-1185">Reference proteome</keyword>
<feature type="domain" description="C2H2-type" evidence="13">
    <location>
        <begin position="119"/>
        <end position="146"/>
    </location>
</feature>
<feature type="domain" description="C2H2-type" evidence="13">
    <location>
        <begin position="203"/>
        <end position="230"/>
    </location>
</feature>
<dbReference type="SMART" id="SM00355">
    <property type="entry name" value="ZnF_C2H2"/>
    <property type="match status" value="5"/>
</dbReference>
<keyword evidence="7" id="KW-0805">Transcription regulation</keyword>
<evidence type="ECO:0000256" key="10">
    <source>
        <dbReference type="ARBA" id="ARBA00023242"/>
    </source>
</evidence>
<dbReference type="FunFam" id="3.30.160.60:FF:001630">
    <property type="entry name" value="Zinc finger protein 888"/>
    <property type="match status" value="1"/>
</dbReference>
<evidence type="ECO:0000256" key="5">
    <source>
        <dbReference type="ARBA" id="ARBA00022771"/>
    </source>
</evidence>
<dbReference type="Pfam" id="PF00096">
    <property type="entry name" value="zf-C2H2"/>
    <property type="match status" value="5"/>
</dbReference>
<evidence type="ECO:0000313" key="14">
    <source>
        <dbReference type="EMBL" id="PIO28163.1"/>
    </source>
</evidence>
<dbReference type="Proteomes" id="UP000228934">
    <property type="component" value="Unassembled WGS sequence"/>
</dbReference>
<sequence>MSDSEPSPVAEPTSDNELCQDSDKVSLDMYYEVESNSESEYDRMNTAVSDDDSTEDLVVINEKGEPCMMSSSSSKVEKMPAGKDVCNKQDPCARLMDNCHSIFNAIDPKTGKVMEMTTFLCIDCGKSFTDKSRFVKHQKTHLVAKPHICNVCGKAFSYNSHLIIHQRTHGGERPFACSYCEKSFTDRPSLVKHERIHTGEKPFSCTVCGRSFTDHSNLLKHHSIHTREKSFTCLECGKSFTDRSSMEKHQTVHCGEKSF</sequence>
<feature type="domain" description="C2H2-type" evidence="13">
    <location>
        <begin position="147"/>
        <end position="174"/>
    </location>
</feature>
<keyword evidence="6" id="KW-0862">Zinc</keyword>
<name>A0A2G9RLQ2_AQUCT</name>
<feature type="domain" description="C2H2-type" evidence="13">
    <location>
        <begin position="231"/>
        <end position="258"/>
    </location>
</feature>
<evidence type="ECO:0000256" key="6">
    <source>
        <dbReference type="ARBA" id="ARBA00022833"/>
    </source>
</evidence>
<keyword evidence="8" id="KW-0238">DNA-binding</keyword>
<dbReference type="InterPro" id="IPR036236">
    <property type="entry name" value="Znf_C2H2_sf"/>
</dbReference>
<proteinExistence type="inferred from homology"/>
<dbReference type="FunFam" id="3.30.160.60:FF:001872">
    <property type="entry name" value="Zinc finger protein"/>
    <property type="match status" value="1"/>
</dbReference>
<keyword evidence="10" id="KW-0539">Nucleus</keyword>
<dbReference type="GO" id="GO:0008270">
    <property type="term" value="F:zinc ion binding"/>
    <property type="evidence" value="ECO:0007669"/>
    <property type="project" value="UniProtKB-KW"/>
</dbReference>
<dbReference type="PANTHER" id="PTHR23235:SF142">
    <property type="entry name" value="ZINC FINGER PROTEIN 384"/>
    <property type="match status" value="1"/>
</dbReference>
<keyword evidence="3" id="KW-0479">Metal-binding</keyword>
<comment type="subcellular location">
    <subcellularLocation>
        <location evidence="1">Nucleus</location>
    </subcellularLocation>
</comment>
<dbReference type="GO" id="GO:0000978">
    <property type="term" value="F:RNA polymerase II cis-regulatory region sequence-specific DNA binding"/>
    <property type="evidence" value="ECO:0007669"/>
    <property type="project" value="TreeGrafter"/>
</dbReference>
<evidence type="ECO:0000313" key="15">
    <source>
        <dbReference type="Proteomes" id="UP000228934"/>
    </source>
</evidence>
<dbReference type="EMBL" id="KV940474">
    <property type="protein sequence ID" value="PIO28163.1"/>
    <property type="molecule type" value="Genomic_DNA"/>
</dbReference>
<dbReference type="GO" id="GO:0005634">
    <property type="term" value="C:nucleus"/>
    <property type="evidence" value="ECO:0007669"/>
    <property type="project" value="UniProtKB-SubCell"/>
</dbReference>
<dbReference type="InterPro" id="IPR013087">
    <property type="entry name" value="Znf_C2H2_type"/>
</dbReference>
<evidence type="ECO:0000256" key="4">
    <source>
        <dbReference type="ARBA" id="ARBA00022737"/>
    </source>
</evidence>
<dbReference type="GO" id="GO:0000981">
    <property type="term" value="F:DNA-binding transcription factor activity, RNA polymerase II-specific"/>
    <property type="evidence" value="ECO:0007669"/>
    <property type="project" value="TreeGrafter"/>
</dbReference>
<protein>
    <recommendedName>
        <fullName evidence="13">C2H2-type domain-containing protein</fullName>
    </recommendedName>
</protein>
<keyword evidence="4" id="KW-0677">Repeat</keyword>
<feature type="domain" description="C2H2-type" evidence="13">
    <location>
        <begin position="175"/>
        <end position="202"/>
    </location>
</feature>
<evidence type="ECO:0000256" key="2">
    <source>
        <dbReference type="ARBA" id="ARBA00006991"/>
    </source>
</evidence>
<dbReference type="AlphaFoldDB" id="A0A2G9RLQ2"/>
<evidence type="ECO:0000256" key="9">
    <source>
        <dbReference type="ARBA" id="ARBA00023163"/>
    </source>
</evidence>
<reference evidence="15" key="1">
    <citation type="journal article" date="2017" name="Nat. Commun.">
        <title>The North American bullfrog draft genome provides insight into hormonal regulation of long noncoding RNA.</title>
        <authorList>
            <person name="Hammond S.A."/>
            <person name="Warren R.L."/>
            <person name="Vandervalk B.P."/>
            <person name="Kucuk E."/>
            <person name="Khan H."/>
            <person name="Gibb E.A."/>
            <person name="Pandoh P."/>
            <person name="Kirk H."/>
            <person name="Zhao Y."/>
            <person name="Jones M."/>
            <person name="Mungall A.J."/>
            <person name="Coope R."/>
            <person name="Pleasance S."/>
            <person name="Moore R.A."/>
            <person name="Holt R.A."/>
            <person name="Round J.M."/>
            <person name="Ohora S."/>
            <person name="Walle B.V."/>
            <person name="Veldhoen N."/>
            <person name="Helbing C.C."/>
            <person name="Birol I."/>
        </authorList>
    </citation>
    <scope>NUCLEOTIDE SEQUENCE [LARGE SCALE GENOMIC DNA]</scope>
</reference>
<dbReference type="SUPFAM" id="SSF57667">
    <property type="entry name" value="beta-beta-alpha zinc fingers"/>
    <property type="match status" value="3"/>
</dbReference>
<dbReference type="FunFam" id="3.30.160.60:FF:000002">
    <property type="entry name" value="Zinc finger protein 1 homolog"/>
    <property type="match status" value="1"/>
</dbReference>
<evidence type="ECO:0000256" key="8">
    <source>
        <dbReference type="ARBA" id="ARBA00023125"/>
    </source>
</evidence>
<accession>A0A2G9RLQ2</accession>
<dbReference type="PROSITE" id="PS50157">
    <property type="entry name" value="ZINC_FINGER_C2H2_2"/>
    <property type="match status" value="5"/>
</dbReference>
<dbReference type="OrthoDB" id="654211at2759"/>
<evidence type="ECO:0000256" key="12">
    <source>
        <dbReference type="SAM" id="MobiDB-lite"/>
    </source>
</evidence>
<evidence type="ECO:0000256" key="1">
    <source>
        <dbReference type="ARBA" id="ARBA00004123"/>
    </source>
</evidence>